<evidence type="ECO:0000313" key="9">
    <source>
        <dbReference type="EMBL" id="KKU15697.1"/>
    </source>
</evidence>
<evidence type="ECO:0000256" key="4">
    <source>
        <dbReference type="ARBA" id="ARBA00022884"/>
    </source>
</evidence>
<keyword evidence="1 5" id="KW-0540">Nuclease</keyword>
<evidence type="ECO:0000259" key="8">
    <source>
        <dbReference type="PROSITE" id="PS51831"/>
    </source>
</evidence>
<dbReference type="Gene3D" id="1.10.3210.10">
    <property type="entry name" value="Hypothetical protein af1432"/>
    <property type="match status" value="1"/>
</dbReference>
<dbReference type="InterPro" id="IPR022711">
    <property type="entry name" value="RNase_Y_N"/>
</dbReference>
<dbReference type="SMART" id="SM00322">
    <property type="entry name" value="KH"/>
    <property type="match status" value="1"/>
</dbReference>
<keyword evidence="2 5" id="KW-0255">Endonuclease</keyword>
<evidence type="ECO:0000256" key="2">
    <source>
        <dbReference type="ARBA" id="ARBA00022759"/>
    </source>
</evidence>
<keyword evidence="5" id="KW-1003">Cell membrane</keyword>
<dbReference type="EMBL" id="LCLJ01000004">
    <property type="protein sequence ID" value="KKU15697.1"/>
    <property type="molecule type" value="Genomic_DNA"/>
</dbReference>
<dbReference type="Proteomes" id="UP000034727">
    <property type="component" value="Unassembled WGS sequence"/>
</dbReference>
<accession>A0A0G1N5Z2</accession>
<dbReference type="CDD" id="cd22431">
    <property type="entry name" value="KH-I_RNaseY"/>
    <property type="match status" value="1"/>
</dbReference>
<evidence type="ECO:0000256" key="7">
    <source>
        <dbReference type="SAM" id="Coils"/>
    </source>
</evidence>
<dbReference type="AlphaFoldDB" id="A0A0G1N5Z2"/>
<feature type="domain" description="HD" evidence="8">
    <location>
        <begin position="323"/>
        <end position="416"/>
    </location>
</feature>
<protein>
    <recommendedName>
        <fullName evidence="5 6">Ribonuclease Y</fullName>
        <shortName evidence="5">RNase Y</shortName>
        <ecNumber evidence="5 6">3.1.-.-</ecNumber>
    </recommendedName>
</protein>
<comment type="caution">
    <text evidence="9">The sequence shown here is derived from an EMBL/GenBank/DDBJ whole genome shotgun (WGS) entry which is preliminary data.</text>
</comment>
<evidence type="ECO:0000256" key="3">
    <source>
        <dbReference type="ARBA" id="ARBA00022801"/>
    </source>
</evidence>
<dbReference type="NCBIfam" id="TIGR00277">
    <property type="entry name" value="HDIG"/>
    <property type="match status" value="1"/>
</dbReference>
<comment type="similarity">
    <text evidence="5">Belongs to the RNase Y family.</text>
</comment>
<keyword evidence="5" id="KW-1133">Transmembrane helix</keyword>
<evidence type="ECO:0000256" key="1">
    <source>
        <dbReference type="ARBA" id="ARBA00022722"/>
    </source>
</evidence>
<keyword evidence="3 5" id="KW-0378">Hydrolase</keyword>
<dbReference type="InterPro" id="IPR006675">
    <property type="entry name" value="HDIG_dom"/>
</dbReference>
<dbReference type="Pfam" id="PF01966">
    <property type="entry name" value="HD"/>
    <property type="match status" value="1"/>
</dbReference>
<feature type="coiled-coil region" evidence="7">
    <location>
        <begin position="35"/>
        <end position="175"/>
    </location>
</feature>
<dbReference type="SUPFAM" id="SSF109604">
    <property type="entry name" value="HD-domain/PDEase-like"/>
    <property type="match status" value="1"/>
</dbReference>
<dbReference type="InterPro" id="IPR017705">
    <property type="entry name" value="Ribonuclease_Y"/>
</dbReference>
<keyword evidence="7" id="KW-0175">Coiled coil</keyword>
<evidence type="ECO:0000313" key="10">
    <source>
        <dbReference type="Proteomes" id="UP000034727"/>
    </source>
</evidence>
<keyword evidence="4 5" id="KW-0694">RNA-binding</keyword>
<comment type="function">
    <text evidence="5">Endoribonuclease that initiates mRNA decay.</text>
</comment>
<keyword evidence="5" id="KW-0472">Membrane</keyword>
<dbReference type="GO" id="GO:0004521">
    <property type="term" value="F:RNA endonuclease activity"/>
    <property type="evidence" value="ECO:0007669"/>
    <property type="project" value="UniProtKB-UniRule"/>
</dbReference>
<dbReference type="Pfam" id="PF00013">
    <property type="entry name" value="KH_1"/>
    <property type="match status" value="1"/>
</dbReference>
<dbReference type="SMART" id="SM00471">
    <property type="entry name" value="HDc"/>
    <property type="match status" value="1"/>
</dbReference>
<dbReference type="PANTHER" id="PTHR12826">
    <property type="entry name" value="RIBONUCLEASE Y"/>
    <property type="match status" value="1"/>
</dbReference>
<dbReference type="NCBIfam" id="TIGR03319">
    <property type="entry name" value="RNase_Y"/>
    <property type="match status" value="1"/>
</dbReference>
<comment type="subcellular location">
    <subcellularLocation>
        <location evidence="5">Cell membrane</location>
        <topology evidence="5">Single-pass membrane protein</topology>
    </subcellularLocation>
</comment>
<dbReference type="HAMAP" id="MF_00335">
    <property type="entry name" value="RNase_Y"/>
    <property type="match status" value="1"/>
</dbReference>
<dbReference type="InterPro" id="IPR004088">
    <property type="entry name" value="KH_dom_type_1"/>
</dbReference>
<dbReference type="InterPro" id="IPR004087">
    <property type="entry name" value="KH_dom"/>
</dbReference>
<dbReference type="PROSITE" id="PS51831">
    <property type="entry name" value="HD"/>
    <property type="match status" value="1"/>
</dbReference>
<dbReference type="EC" id="3.1.-.-" evidence="5 6"/>
<dbReference type="Pfam" id="PF12072">
    <property type="entry name" value="RNase_Y_N"/>
    <property type="match status" value="1"/>
</dbReference>
<dbReference type="PATRIC" id="fig|1618663.3.peg.135"/>
<dbReference type="InterPro" id="IPR036612">
    <property type="entry name" value="KH_dom_type_1_sf"/>
</dbReference>
<dbReference type="GO" id="GO:0003723">
    <property type="term" value="F:RNA binding"/>
    <property type="evidence" value="ECO:0007669"/>
    <property type="project" value="UniProtKB-UniRule"/>
</dbReference>
<evidence type="ECO:0000256" key="5">
    <source>
        <dbReference type="HAMAP-Rule" id="MF_00335"/>
    </source>
</evidence>
<keyword evidence="5" id="KW-0812">Transmembrane</keyword>
<reference evidence="9 10" key="1">
    <citation type="journal article" date="2015" name="Nature">
        <title>rRNA introns, odd ribosomes, and small enigmatic genomes across a large radiation of phyla.</title>
        <authorList>
            <person name="Brown C.T."/>
            <person name="Hug L.A."/>
            <person name="Thomas B.C."/>
            <person name="Sharon I."/>
            <person name="Castelle C.J."/>
            <person name="Singh A."/>
            <person name="Wilkins M.J."/>
            <person name="Williams K.H."/>
            <person name="Banfield J.F."/>
        </authorList>
    </citation>
    <scope>NUCLEOTIDE SEQUENCE [LARGE SCALE GENOMIC DNA]</scope>
</reference>
<dbReference type="InterPro" id="IPR003607">
    <property type="entry name" value="HD/PDEase_dom"/>
</dbReference>
<evidence type="ECO:0000256" key="6">
    <source>
        <dbReference type="NCBIfam" id="TIGR03319"/>
    </source>
</evidence>
<dbReference type="GO" id="GO:0006402">
    <property type="term" value="P:mRNA catabolic process"/>
    <property type="evidence" value="ECO:0007669"/>
    <property type="project" value="UniProtKB-UniRule"/>
</dbReference>
<dbReference type="PANTHER" id="PTHR12826:SF15">
    <property type="entry name" value="RIBONUCLEASE Y"/>
    <property type="match status" value="1"/>
</dbReference>
<name>A0A0G1N5Z2_9BACT</name>
<dbReference type="InterPro" id="IPR006674">
    <property type="entry name" value="HD_domain"/>
</dbReference>
<proteinExistence type="inferred from homology"/>
<gene>
    <name evidence="5" type="primary">rny</name>
    <name evidence="9" type="ORF">UX22_C0004G0018</name>
</gene>
<sequence>MNPNAFIAATFLFLGVLVGYFVKLWVSSRRKSSVETKAEERIKAAKAEVEKIMASAKDTAARVLSDAQKEERERKQDIRKLEEHLLKKEEFLEKQQVEIDRLSAQKKDELEKLKNEEIKLEEERNNISREMERIAGTSREEARQKIFAEVEEDAKDELTKKITEMEREKRKEIEEKSVEIITSAIQRYSRNSISDITTSVVNLPNEDLKGKVIGREGRNIRTFERLTGVELIVDETPESILLSSFDPMRRELARIALEKLLKDGRIQPAKIEEKVEEARAELDDYVEKVGEDAAFEVGILDIPREIIRLLGRLNYRTSYGQNVLQHSIEMAHISGMIAAELGLKVDVTKKAALLHDIGKAIDHDVEGTHVEIGRKLLKKYGMSEDIIRAMEAHHEEYPFSSPESYVISAADVISAARPGARRDTLEKYLKRLEDIEKVVHTFEGISQAYAVSAGREVRVFVVPEKVDDFGALRLAKQIASKIKSEVKYPGEIKVTVVREVKAVEYAK</sequence>
<feature type="transmembrane region" description="Helical" evidence="5">
    <location>
        <begin position="6"/>
        <end position="26"/>
    </location>
</feature>
<dbReference type="GO" id="GO:0005886">
    <property type="term" value="C:plasma membrane"/>
    <property type="evidence" value="ECO:0007669"/>
    <property type="project" value="UniProtKB-SubCell"/>
</dbReference>
<dbReference type="CDD" id="cd00077">
    <property type="entry name" value="HDc"/>
    <property type="match status" value="1"/>
</dbReference>
<dbReference type="PROSITE" id="PS50084">
    <property type="entry name" value="KH_TYPE_1"/>
    <property type="match status" value="1"/>
</dbReference>
<dbReference type="GO" id="GO:0016787">
    <property type="term" value="F:hydrolase activity"/>
    <property type="evidence" value="ECO:0007669"/>
    <property type="project" value="UniProtKB-KW"/>
</dbReference>
<dbReference type="SUPFAM" id="SSF54791">
    <property type="entry name" value="Eukaryotic type KH-domain (KH-domain type I)"/>
    <property type="match status" value="1"/>
</dbReference>
<organism evidence="9 10">
    <name type="scientific">Candidatus Jorgensenbacteria bacterium GW2011_GWA2_45_9</name>
    <dbReference type="NCBI Taxonomy" id="1618663"/>
    <lineage>
        <taxon>Bacteria</taxon>
        <taxon>Candidatus Joergenseniibacteriota</taxon>
    </lineage>
</organism>